<dbReference type="SUPFAM" id="SSF56672">
    <property type="entry name" value="DNA/RNA polymerases"/>
    <property type="match status" value="1"/>
</dbReference>
<dbReference type="GO" id="GO:0071897">
    <property type="term" value="P:DNA biosynthetic process"/>
    <property type="evidence" value="ECO:0007669"/>
    <property type="project" value="UniProtKB-ARBA"/>
</dbReference>
<gene>
    <name evidence="1" type="ORF">CCAP1982_LOCUS22031</name>
</gene>
<keyword evidence="2" id="KW-1185">Reference proteome</keyword>
<evidence type="ECO:0000313" key="1">
    <source>
        <dbReference type="EMBL" id="CAD7014025.1"/>
    </source>
</evidence>
<reference evidence="1" key="1">
    <citation type="submission" date="2020-11" db="EMBL/GenBank/DDBJ databases">
        <authorList>
            <person name="Whitehead M."/>
        </authorList>
    </citation>
    <scope>NUCLEOTIDE SEQUENCE</scope>
    <source>
        <strain evidence="1">EGII</strain>
    </source>
</reference>
<dbReference type="Proteomes" id="UP000606786">
    <property type="component" value="Unassembled WGS sequence"/>
</dbReference>
<name>A0A811VDS0_CERCA</name>
<accession>A0A811VDS0</accession>
<sequence>MTVAEYEQQVINDNKGCEESLDIIKLMPTFTEWMFRQKPEPLYCKSAYMEQTVSISLECEFIINKEIQQMLAKDIIQPVKSPYNSPVWVVPKKVSSMKMEHTN</sequence>
<dbReference type="InterPro" id="IPR043502">
    <property type="entry name" value="DNA/RNA_pol_sf"/>
</dbReference>
<dbReference type="EMBL" id="CAJHJT010000056">
    <property type="protein sequence ID" value="CAD7014025.1"/>
    <property type="molecule type" value="Genomic_DNA"/>
</dbReference>
<evidence type="ECO:0000313" key="2">
    <source>
        <dbReference type="Proteomes" id="UP000606786"/>
    </source>
</evidence>
<proteinExistence type="predicted"/>
<comment type="caution">
    <text evidence="1">The sequence shown here is derived from an EMBL/GenBank/DDBJ whole genome shotgun (WGS) entry which is preliminary data.</text>
</comment>
<organism evidence="1 2">
    <name type="scientific">Ceratitis capitata</name>
    <name type="common">Mediterranean fruit fly</name>
    <name type="synonym">Tephritis capitata</name>
    <dbReference type="NCBI Taxonomy" id="7213"/>
    <lineage>
        <taxon>Eukaryota</taxon>
        <taxon>Metazoa</taxon>
        <taxon>Ecdysozoa</taxon>
        <taxon>Arthropoda</taxon>
        <taxon>Hexapoda</taxon>
        <taxon>Insecta</taxon>
        <taxon>Pterygota</taxon>
        <taxon>Neoptera</taxon>
        <taxon>Endopterygota</taxon>
        <taxon>Diptera</taxon>
        <taxon>Brachycera</taxon>
        <taxon>Muscomorpha</taxon>
        <taxon>Tephritoidea</taxon>
        <taxon>Tephritidae</taxon>
        <taxon>Ceratitis</taxon>
        <taxon>Ceratitis</taxon>
    </lineage>
</organism>
<dbReference type="AlphaFoldDB" id="A0A811VDS0"/>
<protein>
    <submittedName>
        <fullName evidence="1">(Mediterranean fruit fly) hypothetical protein</fullName>
    </submittedName>
</protein>
<dbReference type="Gene3D" id="3.10.10.10">
    <property type="entry name" value="HIV Type 1 Reverse Transcriptase, subunit A, domain 1"/>
    <property type="match status" value="1"/>
</dbReference>